<protein>
    <submittedName>
        <fullName evidence="1">Uncharacterized protein</fullName>
    </submittedName>
</protein>
<dbReference type="Proteomes" id="UP000003070">
    <property type="component" value="Unassembled WGS sequence"/>
</dbReference>
<comment type="caution">
    <text evidence="1">The sequence shown here is derived from an EMBL/GenBank/DDBJ whole genome shotgun (WGS) entry which is preliminary data.</text>
</comment>
<gene>
    <name evidence="1" type="ORF">HMPREF9265_0928</name>
</gene>
<dbReference type="AlphaFoldDB" id="E3CAQ8"/>
<reference evidence="1 2" key="1">
    <citation type="submission" date="2010-10" db="EMBL/GenBank/DDBJ databases">
        <authorList>
            <person name="Durkin A.S."/>
            <person name="Madupu R."/>
            <person name="Torralba M."/>
            <person name="Gillis M."/>
            <person name="Methe B."/>
            <person name="Sutton G."/>
            <person name="Nelson K.E."/>
        </authorList>
    </citation>
    <scope>NUCLEOTIDE SEQUENCE [LARGE SCALE GENOMIC DNA]</scope>
    <source>
        <strain evidence="1 2">PB013-T2-3</strain>
    </source>
</reference>
<proteinExistence type="predicted"/>
<evidence type="ECO:0000313" key="1">
    <source>
        <dbReference type="EMBL" id="EFQ52191.1"/>
    </source>
</evidence>
<sequence length="154" mass="16840">MAYIGQIKDRSGNMVYPKTVVAALADYTPMNISQPSTLGIAYLNGSYDHWANATHYRTIELPDARIVALSVHLKTSATIDNNNNHRLALLSIPSNIRPMHDLVSIQSPAQNVDTEGVIDLSKDGVVTCRIPNTASATPNSFGFHAEFLYLSLKN</sequence>
<dbReference type="EMBL" id="AEKL01000087">
    <property type="protein sequence ID" value="EFQ52191.1"/>
    <property type="molecule type" value="Genomic_DNA"/>
</dbReference>
<evidence type="ECO:0000313" key="2">
    <source>
        <dbReference type="Proteomes" id="UP000003070"/>
    </source>
</evidence>
<organism evidence="1 2">
    <name type="scientific">Limosilactobacillus oris PB013-T2-3</name>
    <dbReference type="NCBI Taxonomy" id="908339"/>
    <lineage>
        <taxon>Bacteria</taxon>
        <taxon>Bacillati</taxon>
        <taxon>Bacillota</taxon>
        <taxon>Bacilli</taxon>
        <taxon>Lactobacillales</taxon>
        <taxon>Lactobacillaceae</taxon>
        <taxon>Limosilactobacillus</taxon>
    </lineage>
</organism>
<name>E3CAQ8_9LACO</name>
<accession>E3CAQ8</accession>
<dbReference type="RefSeq" id="WP_003714725.1">
    <property type="nucleotide sequence ID" value="NZ_AEKL01000087.1"/>
</dbReference>